<dbReference type="SMART" id="SM01052">
    <property type="entry name" value="CAP_GLY"/>
    <property type="match status" value="1"/>
</dbReference>
<keyword evidence="1" id="KW-0175">Coiled coil</keyword>
<dbReference type="Gene3D" id="2.30.30.190">
    <property type="entry name" value="CAP Gly-rich-like domain"/>
    <property type="match status" value="1"/>
</dbReference>
<dbReference type="PROSITE" id="PS50245">
    <property type="entry name" value="CAP_GLY_2"/>
    <property type="match status" value="1"/>
</dbReference>
<dbReference type="SUPFAM" id="SSF74924">
    <property type="entry name" value="Cap-Gly domain"/>
    <property type="match status" value="1"/>
</dbReference>
<feature type="coiled-coil region" evidence="1">
    <location>
        <begin position="386"/>
        <end position="522"/>
    </location>
</feature>
<dbReference type="InterPro" id="IPR000938">
    <property type="entry name" value="CAP-Gly_domain"/>
</dbReference>
<feature type="coiled-coil region" evidence="1">
    <location>
        <begin position="296"/>
        <end position="358"/>
    </location>
</feature>
<keyword evidence="5" id="KW-1185">Reference proteome</keyword>
<accession>A0AAJ6CK46</accession>
<evidence type="ECO:0000259" key="3">
    <source>
        <dbReference type="PROSITE" id="PS50245"/>
    </source>
</evidence>
<sequence>MSDTPARRSAYAYATPARTRPKDFLSGPSSPTRREQRAFEIGDMVKLDGTGLTGVLRYMGPVHGREGNFAGLELTGSSYGHGKNDGTIDGWQYFATTPNNGVFGPVSKLIPLSTARPTSATARPLSALAGRSSRTDMSKPDATPRRPRTSAVPVPSSVPRTAPRKSIGARTTRTALASSAQAAPSPRRPLSSAATIHRPATRQDDGFVFDDDPPEKASPQDTRQTLLEQLALPTTKDAIADIKADHAVPMAEYERLCDELADMRRKHSLWDEERAELILHAQQRENELEATKRLEWEDEVRQRQILETRARELERQLHEALDTATVAADAHDALERKINDHVERIVDLETALAAAQLRAEHAAPESSESDAQSELSLLHAKVETMMAGWNRERVDLTDKIAELQRAGNELVHVLEQLALARDENEQLRHRVQALEATAPGDNTATGIDRATLQEQTAHLQVKVEALEEELHDARTAADAARAEHDKVRANMDEAVKEGQAKAAQLQEALHEAETRASKVELALKECHASWERDRAELEQLREIPATPTLQTDTSDRTIDSGVVQALEARISQLEREKDEQHTQFMKDIAELESLVESRIFREDELETELEQLRAQTASS</sequence>
<reference evidence="4 5" key="1">
    <citation type="submission" date="2023-03" db="EMBL/GenBank/DDBJ databases">
        <title>Mating type loci evolution in Malassezia.</title>
        <authorList>
            <person name="Coelho M.A."/>
        </authorList>
    </citation>
    <scope>NUCLEOTIDE SEQUENCE [LARGE SCALE GENOMIC DNA]</scope>
    <source>
        <strain evidence="4 5">CBS 13387</strain>
    </source>
</reference>
<feature type="domain" description="CAP-Gly" evidence="3">
    <location>
        <begin position="60"/>
        <end position="105"/>
    </location>
</feature>
<protein>
    <recommendedName>
        <fullName evidence="3">CAP-Gly domain-containing protein</fullName>
    </recommendedName>
</protein>
<proteinExistence type="predicted"/>
<feature type="compositionally biased region" description="Basic and acidic residues" evidence="2">
    <location>
        <begin position="133"/>
        <end position="144"/>
    </location>
</feature>
<dbReference type="EMBL" id="CP119916">
    <property type="protein sequence ID" value="WFD14125.1"/>
    <property type="molecule type" value="Genomic_DNA"/>
</dbReference>
<dbReference type="PANTHER" id="PTHR18916:SF93">
    <property type="entry name" value="RESTIN HOMOLOG"/>
    <property type="match status" value="1"/>
</dbReference>
<name>A0AAJ6CK46_9BASI</name>
<evidence type="ECO:0000256" key="2">
    <source>
        <dbReference type="SAM" id="MobiDB-lite"/>
    </source>
</evidence>
<evidence type="ECO:0000313" key="5">
    <source>
        <dbReference type="Proteomes" id="UP001217582"/>
    </source>
</evidence>
<dbReference type="PROSITE" id="PS00845">
    <property type="entry name" value="CAP_GLY_1"/>
    <property type="match status" value="1"/>
</dbReference>
<evidence type="ECO:0000313" key="4">
    <source>
        <dbReference type="EMBL" id="WFD14125.1"/>
    </source>
</evidence>
<dbReference type="AlphaFoldDB" id="A0AAJ6CK46"/>
<dbReference type="Pfam" id="PF01302">
    <property type="entry name" value="CAP_GLY"/>
    <property type="match status" value="1"/>
</dbReference>
<dbReference type="PANTHER" id="PTHR18916">
    <property type="entry name" value="DYNACTIN 1-RELATED MICROTUBULE-BINDING"/>
    <property type="match status" value="1"/>
</dbReference>
<dbReference type="InterPro" id="IPR036859">
    <property type="entry name" value="CAP-Gly_dom_sf"/>
</dbReference>
<organism evidence="4 5">
    <name type="scientific">Malassezia arunalokei</name>
    <dbReference type="NCBI Taxonomy" id="1514897"/>
    <lineage>
        <taxon>Eukaryota</taxon>
        <taxon>Fungi</taxon>
        <taxon>Dikarya</taxon>
        <taxon>Basidiomycota</taxon>
        <taxon>Ustilaginomycotina</taxon>
        <taxon>Malasseziomycetes</taxon>
        <taxon>Malasseziales</taxon>
        <taxon>Malasseziaceae</taxon>
        <taxon>Malassezia</taxon>
    </lineage>
</organism>
<feature type="region of interest" description="Disordered" evidence="2">
    <location>
        <begin position="114"/>
        <end position="222"/>
    </location>
</feature>
<evidence type="ECO:0000256" key="1">
    <source>
        <dbReference type="SAM" id="Coils"/>
    </source>
</evidence>
<dbReference type="Proteomes" id="UP001217582">
    <property type="component" value="Chromosome 1"/>
</dbReference>
<gene>
    <name evidence="4" type="ORF">MARU1_000123</name>
</gene>
<feature type="region of interest" description="Disordered" evidence="2">
    <location>
        <begin position="1"/>
        <end position="35"/>
    </location>
</feature>
<feature type="compositionally biased region" description="Low complexity" evidence="2">
    <location>
        <begin position="169"/>
        <end position="195"/>
    </location>
</feature>